<dbReference type="RefSeq" id="WP_201662276.1">
    <property type="nucleotide sequence ID" value="NZ_JAEQNC010000012.1"/>
</dbReference>
<dbReference type="EMBL" id="JAEQNC010000012">
    <property type="protein sequence ID" value="MBL0374249.1"/>
    <property type="molecule type" value="Genomic_DNA"/>
</dbReference>
<proteinExistence type="inferred from homology"/>
<comment type="caution">
    <text evidence="2">The sequence shown here is derived from an EMBL/GenBank/DDBJ whole genome shotgun (WGS) entry which is preliminary data.</text>
</comment>
<comment type="similarity">
    <text evidence="1">Belongs to the short-chain dehydrogenases/reductases (SDR) family.</text>
</comment>
<dbReference type="FunFam" id="3.40.50.720:FF:000084">
    <property type="entry name" value="Short-chain dehydrogenase reductase"/>
    <property type="match status" value="1"/>
</dbReference>
<dbReference type="CDD" id="cd05233">
    <property type="entry name" value="SDR_c"/>
    <property type="match status" value="1"/>
</dbReference>
<evidence type="ECO:0000313" key="3">
    <source>
        <dbReference type="Proteomes" id="UP000633219"/>
    </source>
</evidence>
<dbReference type="Pfam" id="PF13561">
    <property type="entry name" value="adh_short_C2"/>
    <property type="match status" value="1"/>
</dbReference>
<dbReference type="InterPro" id="IPR036291">
    <property type="entry name" value="NAD(P)-bd_dom_sf"/>
</dbReference>
<dbReference type="InterPro" id="IPR002347">
    <property type="entry name" value="SDR_fam"/>
</dbReference>
<evidence type="ECO:0000313" key="2">
    <source>
        <dbReference type="EMBL" id="MBL0374249.1"/>
    </source>
</evidence>
<dbReference type="Proteomes" id="UP000633219">
    <property type="component" value="Unassembled WGS sequence"/>
</dbReference>
<accession>A0A936YP80</accession>
<dbReference type="PRINTS" id="PR00080">
    <property type="entry name" value="SDRFAMILY"/>
</dbReference>
<dbReference type="PANTHER" id="PTHR42760">
    <property type="entry name" value="SHORT-CHAIN DEHYDROGENASES/REDUCTASES FAMILY MEMBER"/>
    <property type="match status" value="1"/>
</dbReference>
<dbReference type="PRINTS" id="PR00081">
    <property type="entry name" value="GDHRDH"/>
</dbReference>
<organism evidence="2 3">
    <name type="scientific">Rhizobium setariae</name>
    <dbReference type="NCBI Taxonomy" id="2801340"/>
    <lineage>
        <taxon>Bacteria</taxon>
        <taxon>Pseudomonadati</taxon>
        <taxon>Pseudomonadota</taxon>
        <taxon>Alphaproteobacteria</taxon>
        <taxon>Hyphomicrobiales</taxon>
        <taxon>Rhizobiaceae</taxon>
        <taxon>Rhizobium/Agrobacterium group</taxon>
        <taxon>Rhizobium</taxon>
    </lineage>
</organism>
<dbReference type="Gene3D" id="3.40.50.720">
    <property type="entry name" value="NAD(P)-binding Rossmann-like Domain"/>
    <property type="match status" value="1"/>
</dbReference>
<sequence>MSLFTLEGKVIVVTGAGNGIGRGVALGLAGMGASVYALDRDEKGLAETKAQSGGMIEARALDVAVEAAVVSTIDGIAAVAGRIDVLFANAGISGTPREIQDLDFAEWRKVHSVNLDGAFLTARQAAIHMKKQQAGKIVFTASTWGVRGTSIAPFSAYASSKGAIVNLTRQLALELAPFGITVNAIAPGGFATNMADGVLDESAGIALLAKMPMRRFVGPDAMVGPAAFLASPASDWVSGVLLPVDGGYLAE</sequence>
<dbReference type="AlphaFoldDB" id="A0A936YP80"/>
<dbReference type="SUPFAM" id="SSF51735">
    <property type="entry name" value="NAD(P)-binding Rossmann-fold domains"/>
    <property type="match status" value="1"/>
</dbReference>
<name>A0A936YP80_9HYPH</name>
<evidence type="ECO:0000256" key="1">
    <source>
        <dbReference type="ARBA" id="ARBA00006484"/>
    </source>
</evidence>
<reference evidence="2" key="1">
    <citation type="submission" date="2021-01" db="EMBL/GenBank/DDBJ databases">
        <title>Rhizobium sp. strain KVB221 16S ribosomal RNA gene Genome sequencing and assembly.</title>
        <authorList>
            <person name="Kang M."/>
        </authorList>
    </citation>
    <scope>NUCLEOTIDE SEQUENCE</scope>
    <source>
        <strain evidence="2">KVB221</strain>
    </source>
</reference>
<keyword evidence="3" id="KW-1185">Reference proteome</keyword>
<protein>
    <submittedName>
        <fullName evidence="2">SDR family oxidoreductase</fullName>
    </submittedName>
</protein>
<gene>
    <name evidence="2" type="ORF">JJB09_19680</name>
</gene>
<dbReference type="GO" id="GO:0016616">
    <property type="term" value="F:oxidoreductase activity, acting on the CH-OH group of donors, NAD or NADP as acceptor"/>
    <property type="evidence" value="ECO:0007669"/>
    <property type="project" value="TreeGrafter"/>
</dbReference>